<keyword evidence="1" id="KW-0812">Transmembrane</keyword>
<reference evidence="2" key="1">
    <citation type="journal article" date="2023" name="Insect Mol. Biol.">
        <title>Genome sequencing provides insights into the evolution of gene families encoding plant cell wall-degrading enzymes in longhorned beetles.</title>
        <authorList>
            <person name="Shin N.R."/>
            <person name="Okamura Y."/>
            <person name="Kirsch R."/>
            <person name="Pauchet Y."/>
        </authorList>
    </citation>
    <scope>NUCLEOTIDE SEQUENCE</scope>
    <source>
        <strain evidence="2">AMC_N1</strain>
    </source>
</reference>
<name>A0AAV8XAL3_9CUCU</name>
<keyword evidence="1" id="KW-1133">Transmembrane helix</keyword>
<gene>
    <name evidence="2" type="ORF">NQ318_005628</name>
</gene>
<evidence type="ECO:0000313" key="2">
    <source>
        <dbReference type="EMBL" id="KAJ8935521.1"/>
    </source>
</evidence>
<comment type="caution">
    <text evidence="2">The sequence shown here is derived from an EMBL/GenBank/DDBJ whole genome shotgun (WGS) entry which is preliminary data.</text>
</comment>
<accession>A0AAV8XAL3</accession>
<feature type="transmembrane region" description="Helical" evidence="1">
    <location>
        <begin position="23"/>
        <end position="48"/>
    </location>
</feature>
<proteinExistence type="predicted"/>
<evidence type="ECO:0000256" key="1">
    <source>
        <dbReference type="SAM" id="Phobius"/>
    </source>
</evidence>
<keyword evidence="3" id="KW-1185">Reference proteome</keyword>
<organism evidence="2 3">
    <name type="scientific">Aromia moschata</name>
    <dbReference type="NCBI Taxonomy" id="1265417"/>
    <lineage>
        <taxon>Eukaryota</taxon>
        <taxon>Metazoa</taxon>
        <taxon>Ecdysozoa</taxon>
        <taxon>Arthropoda</taxon>
        <taxon>Hexapoda</taxon>
        <taxon>Insecta</taxon>
        <taxon>Pterygota</taxon>
        <taxon>Neoptera</taxon>
        <taxon>Endopterygota</taxon>
        <taxon>Coleoptera</taxon>
        <taxon>Polyphaga</taxon>
        <taxon>Cucujiformia</taxon>
        <taxon>Chrysomeloidea</taxon>
        <taxon>Cerambycidae</taxon>
        <taxon>Cerambycinae</taxon>
        <taxon>Callichromatini</taxon>
        <taxon>Aromia</taxon>
    </lineage>
</organism>
<keyword evidence="1" id="KW-0472">Membrane</keyword>
<protein>
    <submittedName>
        <fullName evidence="2">Uncharacterized protein</fullName>
    </submittedName>
</protein>
<evidence type="ECO:0000313" key="3">
    <source>
        <dbReference type="Proteomes" id="UP001162162"/>
    </source>
</evidence>
<dbReference type="AlphaFoldDB" id="A0AAV8XAL3"/>
<sequence length="75" mass="8691">MTPIFVIPTSFDNMERLPITQHMFGLLAGRLVASFALTLAAEISSYYYQLQEKSREKKFRREELKLATVVKCSFE</sequence>
<dbReference type="EMBL" id="JAPWTK010000871">
    <property type="protein sequence ID" value="KAJ8935521.1"/>
    <property type="molecule type" value="Genomic_DNA"/>
</dbReference>
<dbReference type="Proteomes" id="UP001162162">
    <property type="component" value="Unassembled WGS sequence"/>
</dbReference>